<evidence type="ECO:0000256" key="8">
    <source>
        <dbReference type="ARBA" id="ARBA00022777"/>
    </source>
</evidence>
<dbReference type="PROSITE" id="PS51098">
    <property type="entry name" value="PTS_EIIB_TYPE_1"/>
    <property type="match status" value="1"/>
</dbReference>
<feature type="transmembrane region" description="Helical" evidence="12">
    <location>
        <begin position="264"/>
        <end position="286"/>
    </location>
</feature>
<keyword evidence="6" id="KW-0598">Phosphotransferase system</keyword>
<dbReference type="InterPro" id="IPR013013">
    <property type="entry name" value="PTS_EIIC_1"/>
</dbReference>
<name>A0A0M3DHZ0_9FIRM</name>
<gene>
    <name evidence="15" type="ORF">VN21_06885</name>
</gene>
<dbReference type="InterPro" id="IPR050558">
    <property type="entry name" value="PTS_Sugar-Specific_Components"/>
</dbReference>
<dbReference type="PANTHER" id="PTHR30175:SF4">
    <property type="entry name" value="PTS SYSTEM TREHALOSE-SPECIFIC EIIBC COMPONENT"/>
    <property type="match status" value="1"/>
</dbReference>
<evidence type="ECO:0000256" key="6">
    <source>
        <dbReference type="ARBA" id="ARBA00022683"/>
    </source>
</evidence>
<comment type="subcellular location">
    <subcellularLocation>
        <location evidence="1">Cell membrane</location>
        <topology evidence="1">Multi-pass membrane protein</topology>
    </subcellularLocation>
</comment>
<feature type="transmembrane region" description="Helical" evidence="12">
    <location>
        <begin position="307"/>
        <end position="332"/>
    </location>
</feature>
<keyword evidence="5" id="KW-0808">Transferase</keyword>
<dbReference type="NCBIfam" id="NF008236">
    <property type="entry name" value="PRK11007.1"/>
    <property type="match status" value="1"/>
</dbReference>
<dbReference type="GO" id="GO:0090589">
    <property type="term" value="F:protein-phosphocysteine-trehalose phosphotransferase system transporter activity"/>
    <property type="evidence" value="ECO:0007669"/>
    <property type="project" value="TreeGrafter"/>
</dbReference>
<evidence type="ECO:0000256" key="7">
    <source>
        <dbReference type="ARBA" id="ARBA00022692"/>
    </source>
</evidence>
<evidence type="ECO:0000313" key="16">
    <source>
        <dbReference type="Proteomes" id="UP000034407"/>
    </source>
</evidence>
<dbReference type="InterPro" id="IPR018113">
    <property type="entry name" value="PTrfase_EIIB_Cys"/>
</dbReference>
<accession>A0A0M3DHZ0</accession>
<feature type="transmembrane region" description="Helical" evidence="12">
    <location>
        <begin position="105"/>
        <end position="129"/>
    </location>
</feature>
<keyword evidence="8" id="KW-0418">Kinase</keyword>
<evidence type="ECO:0000313" key="15">
    <source>
        <dbReference type="EMBL" id="KKY01766.1"/>
    </source>
</evidence>
<evidence type="ECO:0000256" key="10">
    <source>
        <dbReference type="ARBA" id="ARBA00023136"/>
    </source>
</evidence>
<dbReference type="PROSITE" id="PS01035">
    <property type="entry name" value="PTS_EIIB_TYPE_1_CYS"/>
    <property type="match status" value="1"/>
</dbReference>
<dbReference type="PATRIC" id="fig|1629550.3.peg.823"/>
<dbReference type="InterPro" id="IPR003352">
    <property type="entry name" value="PTS_EIIC"/>
</dbReference>
<evidence type="ECO:0000259" key="13">
    <source>
        <dbReference type="PROSITE" id="PS51098"/>
    </source>
</evidence>
<feature type="domain" description="PTS EIIC type-1" evidence="14">
    <location>
        <begin position="107"/>
        <end position="477"/>
    </location>
</feature>
<dbReference type="Pfam" id="PF00367">
    <property type="entry name" value="PTS_EIIB"/>
    <property type="match status" value="1"/>
</dbReference>
<evidence type="ECO:0000256" key="2">
    <source>
        <dbReference type="ARBA" id="ARBA00022448"/>
    </source>
</evidence>
<dbReference type="CDD" id="cd00212">
    <property type="entry name" value="PTS_IIB_glc"/>
    <property type="match status" value="1"/>
</dbReference>
<keyword evidence="7 12" id="KW-0812">Transmembrane</keyword>
<sequence length="477" mass="51932">MVKYEKEVSDIINLVGSEENIASLSHCVTRLRFVLKDESKADKESLEKLPIVKGVFTNAGQFQVVIGSGVKDVYNEIIQLSNVKGATKEEVKNVAKQNMSFMERLISGFAEIFIPILPAIITGGLMLGFRNIIGDLPIFGNGAETLTQLYPVLDEVNSFLWVICEAIFHFLPVAITWSTVKKFGGSEVLGIVLGIALVSPQLLNAYGYAEAATKGTVPFWDFGIFTIQKVGYQAQVIPAMLSGIFLAKLETNLRKYIPDTLKMIIIPFIVLIITVLLSYTIIGPISRTLGDGIAMFFNQLLTGPFKLIGAIIFGALYAPLVVTGLHHTFLAVDLQLISTGGTMIWPLIALSNIAQGSAAIAMFILYKNDAKMKSMSLSSAISAYLGVTEPAMFGVNLKYKYAFYAALIGSATAATLSISTGVLANSIGIGGLPAFLAIQPQYWINYILAMVVALVIPFILTIAFHKYRNKKLKFNKK</sequence>
<feature type="transmembrane region" description="Helical" evidence="12">
    <location>
        <begin position="401"/>
        <end position="423"/>
    </location>
</feature>
<keyword evidence="3" id="KW-1003">Cell membrane</keyword>
<comment type="caution">
    <text evidence="15">The sequence shown here is derived from an EMBL/GenBank/DDBJ whole genome shotgun (WGS) entry which is preliminary data.</text>
</comment>
<protein>
    <submittedName>
        <fullName evidence="15">PTS maltose transporter subunit IIBC</fullName>
    </submittedName>
</protein>
<dbReference type="FunFam" id="3.30.1360.60:FF:000001">
    <property type="entry name" value="PTS system glucose-specific IIBC component PtsG"/>
    <property type="match status" value="1"/>
</dbReference>
<dbReference type="GO" id="GO:0008982">
    <property type="term" value="F:protein-N(PI)-phosphohistidine-sugar phosphotransferase activity"/>
    <property type="evidence" value="ECO:0007669"/>
    <property type="project" value="InterPro"/>
</dbReference>
<dbReference type="NCBIfam" id="TIGR00826">
    <property type="entry name" value="EIIB_glc"/>
    <property type="match status" value="1"/>
</dbReference>
<dbReference type="PROSITE" id="PS51103">
    <property type="entry name" value="PTS_EIIC_TYPE_1"/>
    <property type="match status" value="1"/>
</dbReference>
<keyword evidence="16" id="KW-1185">Reference proteome</keyword>
<dbReference type="GO" id="GO:0015574">
    <property type="term" value="F:trehalose transmembrane transporter activity"/>
    <property type="evidence" value="ECO:0007669"/>
    <property type="project" value="InterPro"/>
</dbReference>
<dbReference type="InterPro" id="IPR036878">
    <property type="entry name" value="Glu_permease_IIB"/>
</dbReference>
<evidence type="ECO:0000259" key="14">
    <source>
        <dbReference type="PROSITE" id="PS51103"/>
    </source>
</evidence>
<evidence type="ECO:0000256" key="4">
    <source>
        <dbReference type="ARBA" id="ARBA00022597"/>
    </source>
</evidence>
<evidence type="ECO:0000256" key="11">
    <source>
        <dbReference type="PROSITE-ProRule" id="PRU00421"/>
    </source>
</evidence>
<dbReference type="AlphaFoldDB" id="A0A0M3DHZ0"/>
<dbReference type="Gene3D" id="3.30.1360.60">
    <property type="entry name" value="Glucose permease domain IIB"/>
    <property type="match status" value="1"/>
</dbReference>
<organism evidence="15 16">
    <name type="scientific">Paraclostridium benzoelyticum</name>
    <dbReference type="NCBI Taxonomy" id="1629550"/>
    <lineage>
        <taxon>Bacteria</taxon>
        <taxon>Bacillati</taxon>
        <taxon>Bacillota</taxon>
        <taxon>Clostridia</taxon>
        <taxon>Peptostreptococcales</taxon>
        <taxon>Peptostreptococcaceae</taxon>
        <taxon>Paraclostridium</taxon>
    </lineage>
</organism>
<keyword evidence="9 12" id="KW-1133">Transmembrane helix</keyword>
<feature type="transmembrane region" description="Helical" evidence="12">
    <location>
        <begin position="159"/>
        <end position="177"/>
    </location>
</feature>
<evidence type="ECO:0000256" key="1">
    <source>
        <dbReference type="ARBA" id="ARBA00004651"/>
    </source>
</evidence>
<evidence type="ECO:0000256" key="12">
    <source>
        <dbReference type="SAM" id="Phobius"/>
    </source>
</evidence>
<keyword evidence="10 12" id="KW-0472">Membrane</keyword>
<evidence type="ECO:0000256" key="9">
    <source>
        <dbReference type="ARBA" id="ARBA00022989"/>
    </source>
</evidence>
<dbReference type="GO" id="GO:0009401">
    <property type="term" value="P:phosphoenolpyruvate-dependent sugar phosphotransferase system"/>
    <property type="evidence" value="ECO:0007669"/>
    <property type="project" value="UniProtKB-KW"/>
</dbReference>
<dbReference type="GO" id="GO:0005886">
    <property type="term" value="C:plasma membrane"/>
    <property type="evidence" value="ECO:0007669"/>
    <property type="project" value="UniProtKB-SubCell"/>
</dbReference>
<dbReference type="InterPro" id="IPR001996">
    <property type="entry name" value="PTS_IIB_1"/>
</dbReference>
<dbReference type="PANTHER" id="PTHR30175">
    <property type="entry name" value="PHOSPHOTRANSFERASE SYSTEM TRANSPORT PROTEIN"/>
    <property type="match status" value="1"/>
</dbReference>
<dbReference type="Proteomes" id="UP000034407">
    <property type="component" value="Unassembled WGS sequence"/>
</dbReference>
<reference evidence="15 16" key="1">
    <citation type="submission" date="2015-04" db="EMBL/GenBank/DDBJ databases">
        <title>Microcin producing Clostridium sp. JC272T.</title>
        <authorList>
            <person name="Jyothsna T."/>
            <person name="Sasikala C."/>
            <person name="Ramana C."/>
        </authorList>
    </citation>
    <scope>NUCLEOTIDE SEQUENCE [LARGE SCALE GENOMIC DNA]</scope>
    <source>
        <strain evidence="15 16">JC272</strain>
    </source>
</reference>
<proteinExistence type="predicted"/>
<dbReference type="InterPro" id="IPR011296">
    <property type="entry name" value="PTS_IIBC_treh"/>
</dbReference>
<feature type="domain" description="PTS EIIB type-1" evidence="13">
    <location>
        <begin position="5"/>
        <end position="87"/>
    </location>
</feature>
<dbReference type="OrthoDB" id="92465at2"/>
<keyword evidence="2" id="KW-0813">Transport</keyword>
<feature type="transmembrane region" description="Helical" evidence="12">
    <location>
        <begin position="189"/>
        <end position="209"/>
    </location>
</feature>
<dbReference type="RefSeq" id="WP_046822605.1">
    <property type="nucleotide sequence ID" value="NZ_LBBT01000147.1"/>
</dbReference>
<evidence type="ECO:0000256" key="3">
    <source>
        <dbReference type="ARBA" id="ARBA00022475"/>
    </source>
</evidence>
<dbReference type="Pfam" id="PF02378">
    <property type="entry name" value="PTS_EIIC"/>
    <property type="match status" value="1"/>
</dbReference>
<keyword evidence="4" id="KW-0762">Sugar transport</keyword>
<feature type="active site" description="Phosphocysteine intermediate; for EIIB activity" evidence="11">
    <location>
        <position position="27"/>
    </location>
</feature>
<dbReference type="EMBL" id="LBBT01000147">
    <property type="protein sequence ID" value="KKY01766.1"/>
    <property type="molecule type" value="Genomic_DNA"/>
</dbReference>
<feature type="transmembrane region" description="Helical" evidence="12">
    <location>
        <begin position="344"/>
        <end position="366"/>
    </location>
</feature>
<dbReference type="SUPFAM" id="SSF55604">
    <property type="entry name" value="Glucose permease domain IIB"/>
    <property type="match status" value="1"/>
</dbReference>
<evidence type="ECO:0000256" key="5">
    <source>
        <dbReference type="ARBA" id="ARBA00022679"/>
    </source>
</evidence>
<dbReference type="GO" id="GO:0016301">
    <property type="term" value="F:kinase activity"/>
    <property type="evidence" value="ECO:0007669"/>
    <property type="project" value="UniProtKB-KW"/>
</dbReference>
<dbReference type="NCBIfam" id="TIGR01992">
    <property type="entry name" value="PTS-IIBC-Tre"/>
    <property type="match status" value="1"/>
</dbReference>
<feature type="transmembrane region" description="Helical" evidence="12">
    <location>
        <begin position="443"/>
        <end position="464"/>
    </location>
</feature>